<keyword evidence="8 12" id="KW-1133">Transmembrane helix</keyword>
<dbReference type="InterPro" id="IPR003594">
    <property type="entry name" value="HATPase_dom"/>
</dbReference>
<evidence type="ECO:0000259" key="13">
    <source>
        <dbReference type="PROSITE" id="PS50109"/>
    </source>
</evidence>
<keyword evidence="5" id="KW-0808">Transferase</keyword>
<dbReference type="InterPro" id="IPR004358">
    <property type="entry name" value="Sig_transdc_His_kin-like_C"/>
</dbReference>
<dbReference type="PANTHER" id="PTHR45436">
    <property type="entry name" value="SENSOR HISTIDINE KINASE YKOH"/>
    <property type="match status" value="1"/>
</dbReference>
<feature type="domain" description="Histidine kinase" evidence="13">
    <location>
        <begin position="271"/>
        <end position="479"/>
    </location>
</feature>
<keyword evidence="10 12" id="KW-0472">Membrane</keyword>
<dbReference type="Pfam" id="PF00512">
    <property type="entry name" value="HisKA"/>
    <property type="match status" value="1"/>
</dbReference>
<dbReference type="Gene3D" id="3.30.565.10">
    <property type="entry name" value="Histidine kinase-like ATPase, C-terminal domain"/>
    <property type="match status" value="1"/>
</dbReference>
<comment type="subcellular location">
    <subcellularLocation>
        <location evidence="2">Cell membrane</location>
    </subcellularLocation>
</comment>
<dbReference type="Gene3D" id="1.10.287.130">
    <property type="match status" value="1"/>
</dbReference>
<dbReference type="SUPFAM" id="SSF55874">
    <property type="entry name" value="ATPase domain of HSP90 chaperone/DNA topoisomerase II/histidine kinase"/>
    <property type="match status" value="1"/>
</dbReference>
<feature type="transmembrane region" description="Helical" evidence="12">
    <location>
        <begin position="186"/>
        <end position="210"/>
    </location>
</feature>
<dbReference type="EMBL" id="JAANNP010000159">
    <property type="protein sequence ID" value="NHC16411.1"/>
    <property type="molecule type" value="Genomic_DNA"/>
</dbReference>
<evidence type="ECO:0000256" key="12">
    <source>
        <dbReference type="SAM" id="Phobius"/>
    </source>
</evidence>
<evidence type="ECO:0000259" key="14">
    <source>
        <dbReference type="PROSITE" id="PS50885"/>
    </source>
</evidence>
<keyword evidence="7 15" id="KW-0418">Kinase</keyword>
<dbReference type="InterPro" id="IPR003660">
    <property type="entry name" value="HAMP_dom"/>
</dbReference>
<dbReference type="InterPro" id="IPR036097">
    <property type="entry name" value="HisK_dim/P_sf"/>
</dbReference>
<organism evidence="15 16">
    <name type="scientific">Motilibacter deserti</name>
    <dbReference type="NCBI Taxonomy" id="2714956"/>
    <lineage>
        <taxon>Bacteria</taxon>
        <taxon>Bacillati</taxon>
        <taxon>Actinomycetota</taxon>
        <taxon>Actinomycetes</taxon>
        <taxon>Motilibacterales</taxon>
        <taxon>Motilibacteraceae</taxon>
        <taxon>Motilibacter</taxon>
    </lineage>
</organism>
<dbReference type="SMART" id="SM00387">
    <property type="entry name" value="HATPase_c"/>
    <property type="match status" value="1"/>
</dbReference>
<reference evidence="15 16" key="1">
    <citation type="submission" date="2020-03" db="EMBL/GenBank/DDBJ databases">
        <title>Two novel Motilibacter sp.</title>
        <authorList>
            <person name="Liu S."/>
        </authorList>
    </citation>
    <scope>NUCLEOTIDE SEQUENCE [LARGE SCALE GENOMIC DNA]</scope>
    <source>
        <strain evidence="15 16">E257</strain>
    </source>
</reference>
<evidence type="ECO:0000256" key="6">
    <source>
        <dbReference type="ARBA" id="ARBA00022692"/>
    </source>
</evidence>
<feature type="domain" description="HAMP" evidence="14">
    <location>
        <begin position="207"/>
        <end position="263"/>
    </location>
</feature>
<dbReference type="CDD" id="cd06225">
    <property type="entry name" value="HAMP"/>
    <property type="match status" value="1"/>
</dbReference>
<sequence>MTEVRPRRGPGRLLRSTRARLLAVQLLLVVVALGGAVGATRQVLLERLDARIDRALAVQVAELRALATAGTDPTTGRPFTDVRALLAASLARTVPGPNETELALVDGVPSARSSRQPLLRLDTDPALVTRFAASAGGDVGVAGTARGEVRYVAVPVTVPGAPGRGTFVAAVFRDAEAREVGDVVRVLLGVGLAALAVSAAVAWVLAGRLLRPVRLVRRAAAEITDSDLSRRIPLAGAQHGGDDVAELARTFNHMLDRLEAGFAAQRRFVDDAGHELRTPLTVVSGQLELMGDDPAERAETLEVVHSELDRMARIVNDLELLTSSERAGFVRRERVDVDLLLEEVLLKASTLGDRAWAVEARPGGEVDGDPQRLTQALLQLAANAVQHTGPGDPVWIGGRRGSGTVELWVRDSGPGVPADERDRVFERFARGRSSARRSDGAGLGLSIVRAIARAHSGDVSLHTPTGGGAEFRITLPDSHRGVRS</sequence>
<dbReference type="CDD" id="cd00082">
    <property type="entry name" value="HisKA"/>
    <property type="match status" value="1"/>
</dbReference>
<dbReference type="SMART" id="SM00304">
    <property type="entry name" value="HAMP"/>
    <property type="match status" value="1"/>
</dbReference>
<proteinExistence type="predicted"/>
<name>A0ABX0H3G5_9ACTN</name>
<evidence type="ECO:0000313" key="15">
    <source>
        <dbReference type="EMBL" id="NHC16411.1"/>
    </source>
</evidence>
<dbReference type="RefSeq" id="WP_166284853.1">
    <property type="nucleotide sequence ID" value="NZ_JAANNP010000159.1"/>
</dbReference>
<dbReference type="Proteomes" id="UP000800981">
    <property type="component" value="Unassembled WGS sequence"/>
</dbReference>
<evidence type="ECO:0000256" key="5">
    <source>
        <dbReference type="ARBA" id="ARBA00022679"/>
    </source>
</evidence>
<evidence type="ECO:0000256" key="11">
    <source>
        <dbReference type="SAM" id="MobiDB-lite"/>
    </source>
</evidence>
<protein>
    <recommendedName>
        <fullName evidence="3">histidine kinase</fullName>
        <ecNumber evidence="3">2.7.13.3</ecNumber>
    </recommendedName>
</protein>
<dbReference type="Pfam" id="PF02518">
    <property type="entry name" value="HATPase_c"/>
    <property type="match status" value="1"/>
</dbReference>
<keyword evidence="4" id="KW-0597">Phosphoprotein</keyword>
<evidence type="ECO:0000256" key="1">
    <source>
        <dbReference type="ARBA" id="ARBA00000085"/>
    </source>
</evidence>
<dbReference type="SUPFAM" id="SSF158472">
    <property type="entry name" value="HAMP domain-like"/>
    <property type="match status" value="1"/>
</dbReference>
<keyword evidence="9" id="KW-0902">Two-component regulatory system</keyword>
<dbReference type="InterPro" id="IPR005467">
    <property type="entry name" value="His_kinase_dom"/>
</dbReference>
<dbReference type="EC" id="2.7.13.3" evidence="3"/>
<evidence type="ECO:0000256" key="7">
    <source>
        <dbReference type="ARBA" id="ARBA00022777"/>
    </source>
</evidence>
<evidence type="ECO:0000256" key="3">
    <source>
        <dbReference type="ARBA" id="ARBA00012438"/>
    </source>
</evidence>
<gene>
    <name evidence="15" type="ORF">G9H71_21735</name>
</gene>
<dbReference type="InterPro" id="IPR050428">
    <property type="entry name" value="TCS_sensor_his_kinase"/>
</dbReference>
<dbReference type="Gene3D" id="6.10.340.10">
    <property type="match status" value="1"/>
</dbReference>
<dbReference type="GO" id="GO:0016301">
    <property type="term" value="F:kinase activity"/>
    <property type="evidence" value="ECO:0007669"/>
    <property type="project" value="UniProtKB-KW"/>
</dbReference>
<dbReference type="InterPro" id="IPR036890">
    <property type="entry name" value="HATPase_C_sf"/>
</dbReference>
<keyword evidence="16" id="KW-1185">Reference proteome</keyword>
<dbReference type="PRINTS" id="PR00344">
    <property type="entry name" value="BCTRLSENSOR"/>
</dbReference>
<dbReference type="PROSITE" id="PS50885">
    <property type="entry name" value="HAMP"/>
    <property type="match status" value="1"/>
</dbReference>
<accession>A0ABX0H3G5</accession>
<dbReference type="Pfam" id="PF00672">
    <property type="entry name" value="HAMP"/>
    <property type="match status" value="1"/>
</dbReference>
<evidence type="ECO:0000256" key="9">
    <source>
        <dbReference type="ARBA" id="ARBA00023012"/>
    </source>
</evidence>
<evidence type="ECO:0000313" key="16">
    <source>
        <dbReference type="Proteomes" id="UP000800981"/>
    </source>
</evidence>
<feature type="region of interest" description="Disordered" evidence="11">
    <location>
        <begin position="463"/>
        <end position="484"/>
    </location>
</feature>
<dbReference type="SUPFAM" id="SSF47384">
    <property type="entry name" value="Homodimeric domain of signal transducing histidine kinase"/>
    <property type="match status" value="1"/>
</dbReference>
<dbReference type="InterPro" id="IPR003661">
    <property type="entry name" value="HisK_dim/P_dom"/>
</dbReference>
<comment type="catalytic activity">
    <reaction evidence="1">
        <text>ATP + protein L-histidine = ADP + protein N-phospho-L-histidine.</text>
        <dbReference type="EC" id="2.7.13.3"/>
    </reaction>
</comment>
<dbReference type="CDD" id="cd00075">
    <property type="entry name" value="HATPase"/>
    <property type="match status" value="1"/>
</dbReference>
<evidence type="ECO:0000256" key="10">
    <source>
        <dbReference type="ARBA" id="ARBA00023136"/>
    </source>
</evidence>
<dbReference type="SMART" id="SM00388">
    <property type="entry name" value="HisKA"/>
    <property type="match status" value="1"/>
</dbReference>
<evidence type="ECO:0000256" key="2">
    <source>
        <dbReference type="ARBA" id="ARBA00004236"/>
    </source>
</evidence>
<dbReference type="PANTHER" id="PTHR45436:SF5">
    <property type="entry name" value="SENSOR HISTIDINE KINASE TRCS"/>
    <property type="match status" value="1"/>
</dbReference>
<keyword evidence="6 12" id="KW-0812">Transmembrane</keyword>
<comment type="caution">
    <text evidence="15">The sequence shown here is derived from an EMBL/GenBank/DDBJ whole genome shotgun (WGS) entry which is preliminary data.</text>
</comment>
<evidence type="ECO:0000256" key="8">
    <source>
        <dbReference type="ARBA" id="ARBA00022989"/>
    </source>
</evidence>
<dbReference type="PROSITE" id="PS50109">
    <property type="entry name" value="HIS_KIN"/>
    <property type="match status" value="1"/>
</dbReference>
<evidence type="ECO:0000256" key="4">
    <source>
        <dbReference type="ARBA" id="ARBA00022553"/>
    </source>
</evidence>